<keyword evidence="2" id="KW-1185">Reference proteome</keyword>
<dbReference type="AlphaFoldDB" id="A0AAV5E0N8"/>
<organism evidence="1 2">
    <name type="scientific">Eleusine coracana subsp. coracana</name>
    <dbReference type="NCBI Taxonomy" id="191504"/>
    <lineage>
        <taxon>Eukaryota</taxon>
        <taxon>Viridiplantae</taxon>
        <taxon>Streptophyta</taxon>
        <taxon>Embryophyta</taxon>
        <taxon>Tracheophyta</taxon>
        <taxon>Spermatophyta</taxon>
        <taxon>Magnoliopsida</taxon>
        <taxon>Liliopsida</taxon>
        <taxon>Poales</taxon>
        <taxon>Poaceae</taxon>
        <taxon>PACMAD clade</taxon>
        <taxon>Chloridoideae</taxon>
        <taxon>Cynodonteae</taxon>
        <taxon>Eleusininae</taxon>
        <taxon>Eleusine</taxon>
    </lineage>
</organism>
<dbReference type="Proteomes" id="UP001054889">
    <property type="component" value="Unassembled WGS sequence"/>
</dbReference>
<reference evidence="1" key="1">
    <citation type="journal article" date="2018" name="DNA Res.">
        <title>Multiple hybrid de novo genome assembly of finger millet, an orphan allotetraploid crop.</title>
        <authorList>
            <person name="Hatakeyama M."/>
            <person name="Aluri S."/>
            <person name="Balachadran M.T."/>
            <person name="Sivarajan S.R."/>
            <person name="Patrignani A."/>
            <person name="Gruter S."/>
            <person name="Poveda L."/>
            <person name="Shimizu-Inatsugi R."/>
            <person name="Baeten J."/>
            <person name="Francoijs K.J."/>
            <person name="Nataraja K.N."/>
            <person name="Reddy Y.A.N."/>
            <person name="Phadnis S."/>
            <person name="Ravikumar R.L."/>
            <person name="Schlapbach R."/>
            <person name="Sreeman S.M."/>
            <person name="Shimizu K.K."/>
        </authorList>
    </citation>
    <scope>NUCLEOTIDE SEQUENCE</scope>
</reference>
<dbReference type="InterPro" id="IPR027417">
    <property type="entry name" value="P-loop_NTPase"/>
</dbReference>
<evidence type="ECO:0000313" key="1">
    <source>
        <dbReference type="EMBL" id="GJN16056.1"/>
    </source>
</evidence>
<proteinExistence type="predicted"/>
<dbReference type="EMBL" id="BQKI01000072">
    <property type="protein sequence ID" value="GJN16056.1"/>
    <property type="molecule type" value="Genomic_DNA"/>
</dbReference>
<dbReference type="Gene3D" id="3.40.50.300">
    <property type="entry name" value="P-loop containing nucleotide triphosphate hydrolases"/>
    <property type="match status" value="1"/>
</dbReference>
<gene>
    <name evidence="1" type="primary">gb03006</name>
    <name evidence="1" type="ORF">PR202_gb03006</name>
</gene>
<sequence>MGCPFTAAEEEGSSGVVQDVLDRCSIDKQRSLAVNKDGANHMTPEMAARLDGIVQEAIEGTGLTFGGDRAVTKR</sequence>
<evidence type="ECO:0000313" key="2">
    <source>
        <dbReference type="Proteomes" id="UP001054889"/>
    </source>
</evidence>
<dbReference type="SUPFAM" id="SSF52540">
    <property type="entry name" value="P-loop containing nucleoside triphosphate hydrolases"/>
    <property type="match status" value="1"/>
</dbReference>
<reference evidence="1" key="2">
    <citation type="submission" date="2021-12" db="EMBL/GenBank/DDBJ databases">
        <title>Resequencing data analysis of finger millet.</title>
        <authorList>
            <person name="Hatakeyama M."/>
            <person name="Aluri S."/>
            <person name="Balachadran M.T."/>
            <person name="Sivarajan S.R."/>
            <person name="Poveda L."/>
            <person name="Shimizu-Inatsugi R."/>
            <person name="Schlapbach R."/>
            <person name="Sreeman S.M."/>
            <person name="Shimizu K.K."/>
        </authorList>
    </citation>
    <scope>NUCLEOTIDE SEQUENCE</scope>
</reference>
<protein>
    <submittedName>
        <fullName evidence="1">Uncharacterized protein</fullName>
    </submittedName>
</protein>
<name>A0AAV5E0N8_ELECO</name>
<comment type="caution">
    <text evidence="1">The sequence shown here is derived from an EMBL/GenBank/DDBJ whole genome shotgun (WGS) entry which is preliminary data.</text>
</comment>
<accession>A0AAV5E0N8</accession>